<dbReference type="GO" id="GO:0005737">
    <property type="term" value="C:cytoplasm"/>
    <property type="evidence" value="ECO:0007669"/>
    <property type="project" value="TreeGrafter"/>
</dbReference>
<dbReference type="InterPro" id="IPR050275">
    <property type="entry name" value="PGM_Phosphatase"/>
</dbReference>
<accession>K0PNL6</accession>
<organism evidence="1 2">
    <name type="scientific">Rhizobium mesoamericanum STM3625</name>
    <dbReference type="NCBI Taxonomy" id="1211777"/>
    <lineage>
        <taxon>Bacteria</taxon>
        <taxon>Pseudomonadati</taxon>
        <taxon>Pseudomonadota</taxon>
        <taxon>Alphaproteobacteria</taxon>
        <taxon>Hyphomicrobiales</taxon>
        <taxon>Rhizobiaceae</taxon>
        <taxon>Rhizobium/Agrobacterium group</taxon>
        <taxon>Rhizobium</taxon>
    </lineage>
</organism>
<dbReference type="InterPro" id="IPR013078">
    <property type="entry name" value="His_Pase_superF_clade-1"/>
</dbReference>
<dbReference type="AlphaFoldDB" id="K0PNL6"/>
<evidence type="ECO:0000313" key="1">
    <source>
        <dbReference type="EMBL" id="CCM78116.1"/>
    </source>
</evidence>
<dbReference type="Proteomes" id="UP000009319">
    <property type="component" value="Unassembled WGS sequence"/>
</dbReference>
<dbReference type="Gene3D" id="3.40.50.1240">
    <property type="entry name" value="Phosphoglycerate mutase-like"/>
    <property type="match status" value="1"/>
</dbReference>
<dbReference type="InterPro" id="IPR029033">
    <property type="entry name" value="His_PPase_superfam"/>
</dbReference>
<reference evidence="1 2" key="1">
    <citation type="journal article" date="2013" name="Genome Announc.">
        <title>Draft Genome Sequence of Rhizobium mesoamericanum STM3625, a Nitrogen-Fixing Symbiont of Mimosa pudica Isolated in French Guiana (South America).</title>
        <authorList>
            <person name="Moulin L."/>
            <person name="Mornico D."/>
            <person name="Melkonian R."/>
            <person name="Klonowska A."/>
        </authorList>
    </citation>
    <scope>NUCLEOTIDE SEQUENCE [LARGE SCALE GENOMIC DNA]</scope>
    <source>
        <strain evidence="1 2">STM3625</strain>
    </source>
</reference>
<dbReference type="CDD" id="cd07067">
    <property type="entry name" value="HP_PGM_like"/>
    <property type="match status" value="1"/>
</dbReference>
<dbReference type="HOGENOM" id="CLU_033323_8_0_5"/>
<dbReference type="EMBL" id="CANI01000035">
    <property type="protein sequence ID" value="CCM78116.1"/>
    <property type="molecule type" value="Genomic_DNA"/>
</dbReference>
<protein>
    <submittedName>
        <fullName evidence="1">Putative phosphoglycerate mutase protein</fullName>
    </submittedName>
</protein>
<dbReference type="eggNOG" id="COG0406">
    <property type="taxonomic scope" value="Bacteria"/>
</dbReference>
<dbReference type="RefSeq" id="WP_007535585.1">
    <property type="nucleotide sequence ID" value="NZ_HF536773.1"/>
</dbReference>
<evidence type="ECO:0000313" key="2">
    <source>
        <dbReference type="Proteomes" id="UP000009319"/>
    </source>
</evidence>
<gene>
    <name evidence="1" type="ORF">BN77_p10070</name>
</gene>
<name>K0PNL6_9HYPH</name>
<proteinExistence type="predicted"/>
<dbReference type="Pfam" id="PF00300">
    <property type="entry name" value="His_Phos_1"/>
    <property type="match status" value="1"/>
</dbReference>
<dbReference type="STRING" id="1211777.BN77_p10070"/>
<sequence length="199" mass="21719">MTTTFFLVRHAAHDNLGSFLAGRMSGIGLGPAGQEQAARVGQRLVREKIDDVYTSPQERTRQTATAITEACRLDPPQINNALDEVDFGTWTGRSFVDLNRDVQWQRWNALRGLARAPGGEHMLDVQHRVVALIESLAGNRRGRRIVLVSHGDVIKAAVTYVLCSPLDAWARLDVAPGSVTVLIVGDWGAKIAALNEVVS</sequence>
<keyword evidence="2" id="KW-1185">Reference proteome</keyword>
<dbReference type="GO" id="GO:0016791">
    <property type="term" value="F:phosphatase activity"/>
    <property type="evidence" value="ECO:0007669"/>
    <property type="project" value="TreeGrafter"/>
</dbReference>
<dbReference type="SUPFAM" id="SSF53254">
    <property type="entry name" value="Phosphoglycerate mutase-like"/>
    <property type="match status" value="1"/>
</dbReference>
<dbReference type="PANTHER" id="PTHR48100">
    <property type="entry name" value="BROAD-SPECIFICITY PHOSPHATASE YOR283W-RELATED"/>
    <property type="match status" value="1"/>
</dbReference>
<dbReference type="SMART" id="SM00855">
    <property type="entry name" value="PGAM"/>
    <property type="match status" value="1"/>
</dbReference>
<dbReference type="PANTHER" id="PTHR48100:SF2">
    <property type="entry name" value="CONSERVED PROTEIN"/>
    <property type="match status" value="1"/>
</dbReference>
<comment type="caution">
    <text evidence="1">The sequence shown here is derived from an EMBL/GenBank/DDBJ whole genome shotgun (WGS) entry which is preliminary data.</text>
</comment>